<name>A0A3N6LQV8_NATCH</name>
<reference evidence="1 2" key="1">
    <citation type="submission" date="2018-10" db="EMBL/GenBank/DDBJ databases">
        <title>Natrarchaeobius chitinivorans gen. nov., sp. nov., and Natrarchaeobius haloalkaliphilus sp. nov., alkaliphilic, chitin-utilizing haloarchaea from hypersaline alkaline lakes.</title>
        <authorList>
            <person name="Sorokin D.Y."/>
            <person name="Elcheninov A.G."/>
            <person name="Kostrikina N.A."/>
            <person name="Bale N.J."/>
            <person name="Sinninghe Damste J.S."/>
            <person name="Khijniak T.V."/>
            <person name="Kublanov I.V."/>
            <person name="Toshchakov S.V."/>
        </authorList>
    </citation>
    <scope>NUCLEOTIDE SEQUENCE [LARGE SCALE GENOMIC DNA]</scope>
    <source>
        <strain evidence="1 2">AArcht4T</strain>
    </source>
</reference>
<sequence>MVSRNDGYGENLLHRMQTCIDSIVTLAERHEVPTELLLVEWNPPADTTSLEEALEWPDQTTQTAIDILTVPPEIHATLPGSDELPLFEYIGKNVGIRRADGEFVLSTNPDLIYSKTFFSHLASEPLSHESFYRINKYNVDSLVSREMSIDEQLEFCRNHIAAKYTPAGYRERPYSRRLRNIVYSYYTYLQNPWRIVDQFRRLGDGAPRSLYDLHHLAAGDFILMGKEQWETIGGHPEFEYNFNVDSYTIVNAAGNGLTETVFPDEIRAYHQPHDDFHDVRPQGDWDELVEYSRRLLTDEEQLTDTSTTWGLADEEMQRESICSREA</sequence>
<dbReference type="InterPro" id="IPR029044">
    <property type="entry name" value="Nucleotide-diphossugar_trans"/>
</dbReference>
<dbReference type="AlphaFoldDB" id="A0A3N6LQV8"/>
<gene>
    <name evidence="1" type="ORF">EA473_17490</name>
</gene>
<evidence type="ECO:0000313" key="2">
    <source>
        <dbReference type="Proteomes" id="UP000282323"/>
    </source>
</evidence>
<dbReference type="EMBL" id="REGA01000018">
    <property type="protein sequence ID" value="RQG92053.1"/>
    <property type="molecule type" value="Genomic_DNA"/>
</dbReference>
<keyword evidence="2" id="KW-1185">Reference proteome</keyword>
<dbReference type="Gene3D" id="3.90.550.10">
    <property type="entry name" value="Spore Coat Polysaccharide Biosynthesis Protein SpsA, Chain A"/>
    <property type="match status" value="1"/>
</dbReference>
<dbReference type="OrthoDB" id="369474at2157"/>
<accession>A0A3N6LQV8</accession>
<proteinExistence type="predicted"/>
<dbReference type="Proteomes" id="UP000282323">
    <property type="component" value="Unassembled WGS sequence"/>
</dbReference>
<comment type="caution">
    <text evidence="1">The sequence shown here is derived from an EMBL/GenBank/DDBJ whole genome shotgun (WGS) entry which is preliminary data.</text>
</comment>
<protein>
    <recommendedName>
        <fullName evidence="3">Glycosyltransferase family 2 protein</fullName>
    </recommendedName>
</protein>
<organism evidence="1 2">
    <name type="scientific">Natrarchaeobius chitinivorans</name>
    <dbReference type="NCBI Taxonomy" id="1679083"/>
    <lineage>
        <taxon>Archaea</taxon>
        <taxon>Methanobacteriati</taxon>
        <taxon>Methanobacteriota</taxon>
        <taxon>Stenosarchaea group</taxon>
        <taxon>Halobacteria</taxon>
        <taxon>Halobacteriales</taxon>
        <taxon>Natrialbaceae</taxon>
        <taxon>Natrarchaeobius</taxon>
    </lineage>
</organism>
<dbReference type="SUPFAM" id="SSF53448">
    <property type="entry name" value="Nucleotide-diphospho-sugar transferases"/>
    <property type="match status" value="1"/>
</dbReference>
<evidence type="ECO:0008006" key="3">
    <source>
        <dbReference type="Google" id="ProtNLM"/>
    </source>
</evidence>
<dbReference type="RefSeq" id="WP_124196874.1">
    <property type="nucleotide sequence ID" value="NZ_REGA01000018.1"/>
</dbReference>
<evidence type="ECO:0000313" key="1">
    <source>
        <dbReference type="EMBL" id="RQG92053.1"/>
    </source>
</evidence>